<evidence type="ECO:0000256" key="3">
    <source>
        <dbReference type="ARBA" id="ARBA00022737"/>
    </source>
</evidence>
<evidence type="ECO:0000313" key="8">
    <source>
        <dbReference type="Proteomes" id="UP001152795"/>
    </source>
</evidence>
<keyword evidence="6" id="KW-0539">Nucleus</keyword>
<reference evidence="7" key="1">
    <citation type="submission" date="2020-04" db="EMBL/GenBank/DDBJ databases">
        <authorList>
            <person name="Alioto T."/>
            <person name="Alioto T."/>
            <person name="Gomez Garrido J."/>
        </authorList>
    </citation>
    <scope>NUCLEOTIDE SEQUENCE</scope>
    <source>
        <strain evidence="7">A484AB</strain>
    </source>
</reference>
<feature type="non-terminal residue" evidence="7">
    <location>
        <position position="1"/>
    </location>
</feature>
<organism evidence="7 8">
    <name type="scientific">Paramuricea clavata</name>
    <name type="common">Red gorgonian</name>
    <name type="synonym">Violescent sea-whip</name>
    <dbReference type="NCBI Taxonomy" id="317549"/>
    <lineage>
        <taxon>Eukaryota</taxon>
        <taxon>Metazoa</taxon>
        <taxon>Cnidaria</taxon>
        <taxon>Anthozoa</taxon>
        <taxon>Octocorallia</taxon>
        <taxon>Malacalcyonacea</taxon>
        <taxon>Plexauridae</taxon>
        <taxon>Paramuricea</taxon>
    </lineage>
</organism>
<dbReference type="EMBL" id="CACRXK020002655">
    <property type="protein sequence ID" value="CAB3995389.1"/>
    <property type="molecule type" value="Genomic_DNA"/>
</dbReference>
<keyword evidence="5" id="KW-0862">Zinc</keyword>
<dbReference type="PANTHER" id="PTHR24394">
    <property type="entry name" value="ZINC FINGER PROTEIN"/>
    <property type="match status" value="1"/>
</dbReference>
<keyword evidence="4" id="KW-0863">Zinc-finger</keyword>
<keyword evidence="8" id="KW-1185">Reference proteome</keyword>
<dbReference type="Proteomes" id="UP001152795">
    <property type="component" value="Unassembled WGS sequence"/>
</dbReference>
<evidence type="ECO:0000256" key="1">
    <source>
        <dbReference type="ARBA" id="ARBA00004123"/>
    </source>
</evidence>
<dbReference type="FunFam" id="3.30.160.60:FF:000303">
    <property type="entry name" value="Zinc finger protein 41"/>
    <property type="match status" value="1"/>
</dbReference>
<dbReference type="SMART" id="SM00355">
    <property type="entry name" value="ZnF_C2H2"/>
    <property type="match status" value="3"/>
</dbReference>
<keyword evidence="2" id="KW-0479">Metal-binding</keyword>
<evidence type="ECO:0000256" key="6">
    <source>
        <dbReference type="ARBA" id="ARBA00023242"/>
    </source>
</evidence>
<keyword evidence="3" id="KW-0677">Repeat</keyword>
<dbReference type="Pfam" id="PF13912">
    <property type="entry name" value="zf-C2H2_6"/>
    <property type="match status" value="1"/>
</dbReference>
<dbReference type="PROSITE" id="PS50157">
    <property type="entry name" value="ZINC_FINGER_C2H2_2"/>
    <property type="match status" value="3"/>
</dbReference>
<protein>
    <submittedName>
        <fullName evidence="7">Zinc finger 134</fullName>
    </submittedName>
</protein>
<dbReference type="InterPro" id="IPR036236">
    <property type="entry name" value="Znf_C2H2_sf"/>
</dbReference>
<gene>
    <name evidence="7" type="ORF">PACLA_8A082561</name>
</gene>
<dbReference type="OrthoDB" id="6077919at2759"/>
<comment type="caution">
    <text evidence="7">The sequence shown here is derived from an EMBL/GenBank/DDBJ whole genome shotgun (WGS) entry which is preliminary data.</text>
</comment>
<dbReference type="GO" id="GO:0000981">
    <property type="term" value="F:DNA-binding transcription factor activity, RNA polymerase II-specific"/>
    <property type="evidence" value="ECO:0007669"/>
    <property type="project" value="TreeGrafter"/>
</dbReference>
<dbReference type="GO" id="GO:1990837">
    <property type="term" value="F:sequence-specific double-stranded DNA binding"/>
    <property type="evidence" value="ECO:0007669"/>
    <property type="project" value="UniProtKB-ARBA"/>
</dbReference>
<sequence length="145" mass="17563">MWRDRFMSELENDEINRQLCAVDTFPWSPETQEEILAEWNDWQHDPTGPSLCCDECGRVFTRSDNLNRHMKSHSDKNHQCSRCRKKFNRKDALNRHMTHSDKDHECSRCHKTFNRKDALNRHTKMHERRGAEREYIAEYFTTYVT</sequence>
<name>A0A6S7GYK6_PARCT</name>
<dbReference type="SUPFAM" id="SSF57667">
    <property type="entry name" value="beta-beta-alpha zinc fingers"/>
    <property type="match status" value="2"/>
</dbReference>
<evidence type="ECO:0000256" key="5">
    <source>
        <dbReference type="ARBA" id="ARBA00022833"/>
    </source>
</evidence>
<dbReference type="PROSITE" id="PS00028">
    <property type="entry name" value="ZINC_FINGER_C2H2_1"/>
    <property type="match status" value="2"/>
</dbReference>
<dbReference type="GO" id="GO:0008270">
    <property type="term" value="F:zinc ion binding"/>
    <property type="evidence" value="ECO:0007669"/>
    <property type="project" value="UniProtKB-KW"/>
</dbReference>
<evidence type="ECO:0000313" key="7">
    <source>
        <dbReference type="EMBL" id="CAB3995389.1"/>
    </source>
</evidence>
<proteinExistence type="predicted"/>
<dbReference type="Pfam" id="PF00096">
    <property type="entry name" value="zf-C2H2"/>
    <property type="match status" value="2"/>
</dbReference>
<accession>A0A6S7GYK6</accession>
<dbReference type="GO" id="GO:0005634">
    <property type="term" value="C:nucleus"/>
    <property type="evidence" value="ECO:0007669"/>
    <property type="project" value="UniProtKB-SubCell"/>
</dbReference>
<evidence type="ECO:0000256" key="4">
    <source>
        <dbReference type="ARBA" id="ARBA00022771"/>
    </source>
</evidence>
<dbReference type="InterPro" id="IPR013087">
    <property type="entry name" value="Znf_C2H2_type"/>
</dbReference>
<dbReference type="AlphaFoldDB" id="A0A6S7GYK6"/>
<evidence type="ECO:0000256" key="2">
    <source>
        <dbReference type="ARBA" id="ARBA00022723"/>
    </source>
</evidence>
<dbReference type="Gene3D" id="3.30.160.60">
    <property type="entry name" value="Classic Zinc Finger"/>
    <property type="match status" value="3"/>
</dbReference>
<dbReference type="PANTHER" id="PTHR24394:SF44">
    <property type="entry name" value="ZINC FINGER PROTEIN 271-LIKE"/>
    <property type="match status" value="1"/>
</dbReference>
<comment type="subcellular location">
    <subcellularLocation>
        <location evidence="1">Nucleus</location>
    </subcellularLocation>
</comment>